<gene>
    <name evidence="7" type="ordered locus">Paes_1853</name>
</gene>
<evidence type="ECO:0000256" key="3">
    <source>
        <dbReference type="ARBA" id="ARBA00022801"/>
    </source>
</evidence>
<dbReference type="eggNOG" id="COG0394">
    <property type="taxonomic scope" value="Bacteria"/>
</dbReference>
<organism evidence="7 8">
    <name type="scientific">Prosthecochloris aestuarii (strain DSM 271 / SK 413)</name>
    <dbReference type="NCBI Taxonomy" id="290512"/>
    <lineage>
        <taxon>Bacteria</taxon>
        <taxon>Pseudomonadati</taxon>
        <taxon>Chlorobiota</taxon>
        <taxon>Chlorobiia</taxon>
        <taxon>Chlorobiales</taxon>
        <taxon>Chlorobiaceae</taxon>
        <taxon>Prosthecochloris</taxon>
    </lineage>
</organism>
<sequence length="167" mass="18591">MLLRVLFVCYENICRSPMAEGIFSALVRRDARAEGIIVESAGTVCYQKGSLPDSRAVMVAGRYGIDISPLRARCIDELDLGLFDWIFTMDAENYQDVSSCFAGAGPVYMMTHFDPYAACQDIADPYYGSEDDFLRVYKQLDRAIGYAYRQILGGLHSSESSDINGFS</sequence>
<dbReference type="InterPro" id="IPR050438">
    <property type="entry name" value="LMW_PTPase"/>
</dbReference>
<dbReference type="GO" id="GO:0004725">
    <property type="term" value="F:protein tyrosine phosphatase activity"/>
    <property type="evidence" value="ECO:0007669"/>
    <property type="project" value="UniProtKB-EC"/>
</dbReference>
<protein>
    <recommendedName>
        <fullName evidence="2">protein-tyrosine-phosphatase</fullName>
        <ecNumber evidence="2">3.1.3.48</ecNumber>
    </recommendedName>
</protein>
<dbReference type="InterPro" id="IPR023485">
    <property type="entry name" value="Ptyr_pPase"/>
</dbReference>
<dbReference type="AlphaFoldDB" id="B4S473"/>
<name>B4S473_PROA2</name>
<dbReference type="KEGG" id="paa:Paes_1853"/>
<evidence type="ECO:0000313" key="7">
    <source>
        <dbReference type="EMBL" id="ACF46865.1"/>
    </source>
</evidence>
<dbReference type="PANTHER" id="PTHR11717:SF7">
    <property type="entry name" value="LOW MOLECULAR WEIGHT PHOSPHOTYROSINE PROTEIN PHOSPHATASE"/>
    <property type="match status" value="1"/>
</dbReference>
<reference evidence="7" key="1">
    <citation type="submission" date="2008-06" db="EMBL/GenBank/DDBJ databases">
        <title>Complete sequence of chromosome of Prosthecochloris aestuarii DSM 271.</title>
        <authorList>
            <consortium name="US DOE Joint Genome Institute"/>
            <person name="Lucas S."/>
            <person name="Copeland A."/>
            <person name="Lapidus A."/>
            <person name="Glavina del Rio T."/>
            <person name="Dalin E."/>
            <person name="Tice H."/>
            <person name="Bruce D."/>
            <person name="Goodwin L."/>
            <person name="Pitluck S."/>
            <person name="Schmutz J."/>
            <person name="Larimer F."/>
            <person name="Land M."/>
            <person name="Hauser L."/>
            <person name="Kyrpides N."/>
            <person name="Anderson I."/>
            <person name="Liu Z."/>
            <person name="Li T."/>
            <person name="Zhao F."/>
            <person name="Overmann J."/>
            <person name="Bryant D.A."/>
            <person name="Richardson P."/>
        </authorList>
    </citation>
    <scope>NUCLEOTIDE SEQUENCE [LARGE SCALE GENOMIC DNA]</scope>
    <source>
        <strain evidence="7">DSM 271</strain>
    </source>
</reference>
<keyword evidence="8" id="KW-1185">Reference proteome</keyword>
<feature type="active site" evidence="5">
    <location>
        <position position="15"/>
    </location>
</feature>
<dbReference type="PANTHER" id="PTHR11717">
    <property type="entry name" value="LOW MOLECULAR WEIGHT PROTEIN TYROSINE PHOSPHATASE"/>
    <property type="match status" value="1"/>
</dbReference>
<dbReference type="Pfam" id="PF01451">
    <property type="entry name" value="LMWPc"/>
    <property type="match status" value="1"/>
</dbReference>
<dbReference type="SMART" id="SM00226">
    <property type="entry name" value="LMWPc"/>
    <property type="match status" value="1"/>
</dbReference>
<feature type="active site" description="Nucleophile" evidence="5">
    <location>
        <position position="9"/>
    </location>
</feature>
<evidence type="ECO:0000259" key="6">
    <source>
        <dbReference type="SMART" id="SM00226"/>
    </source>
</evidence>
<evidence type="ECO:0000256" key="1">
    <source>
        <dbReference type="ARBA" id="ARBA00011063"/>
    </source>
</evidence>
<dbReference type="CDD" id="cd16343">
    <property type="entry name" value="LMWPTP"/>
    <property type="match status" value="1"/>
</dbReference>
<feature type="domain" description="Phosphotyrosine protein phosphatase I" evidence="6">
    <location>
        <begin position="3"/>
        <end position="149"/>
    </location>
</feature>
<comment type="similarity">
    <text evidence="1">Belongs to the low molecular weight phosphotyrosine protein phosphatase family.</text>
</comment>
<evidence type="ECO:0000256" key="2">
    <source>
        <dbReference type="ARBA" id="ARBA00013064"/>
    </source>
</evidence>
<evidence type="ECO:0000256" key="5">
    <source>
        <dbReference type="PIRSR" id="PIRSR617867-1"/>
    </source>
</evidence>
<feature type="active site" description="Proton donor" evidence="5">
    <location>
        <position position="124"/>
    </location>
</feature>
<dbReference type="Proteomes" id="UP000002725">
    <property type="component" value="Chromosome"/>
</dbReference>
<dbReference type="InterPro" id="IPR017867">
    <property type="entry name" value="Tyr_phospatase_low_mol_wt"/>
</dbReference>
<dbReference type="Gene3D" id="3.40.50.2300">
    <property type="match status" value="1"/>
</dbReference>
<dbReference type="EMBL" id="CP001108">
    <property type="protein sequence ID" value="ACF46865.1"/>
    <property type="molecule type" value="Genomic_DNA"/>
</dbReference>
<evidence type="ECO:0000313" key="8">
    <source>
        <dbReference type="Proteomes" id="UP000002725"/>
    </source>
</evidence>
<dbReference type="InterPro" id="IPR036196">
    <property type="entry name" value="Ptyr_pPase_sf"/>
</dbReference>
<proteinExistence type="inferred from homology"/>
<accession>B4S473</accession>
<dbReference type="STRING" id="290512.Paes_1853"/>
<dbReference type="PRINTS" id="PR00719">
    <property type="entry name" value="LMWPTPASE"/>
</dbReference>
<evidence type="ECO:0000256" key="4">
    <source>
        <dbReference type="ARBA" id="ARBA00022912"/>
    </source>
</evidence>
<keyword evidence="3" id="KW-0378">Hydrolase</keyword>
<dbReference type="RefSeq" id="WP_012506398.1">
    <property type="nucleotide sequence ID" value="NC_011059.1"/>
</dbReference>
<dbReference type="EC" id="3.1.3.48" evidence="2"/>
<dbReference type="HOGENOM" id="CLU_071415_2_2_10"/>
<keyword evidence="4" id="KW-0904">Protein phosphatase</keyword>
<dbReference type="SUPFAM" id="SSF52788">
    <property type="entry name" value="Phosphotyrosine protein phosphatases I"/>
    <property type="match status" value="1"/>
</dbReference>